<keyword evidence="1" id="KW-0812">Transmembrane</keyword>
<organism evidence="2 3">
    <name type="scientific">Streptomyces drozdowiczii</name>
    <dbReference type="NCBI Taxonomy" id="202862"/>
    <lineage>
        <taxon>Bacteria</taxon>
        <taxon>Bacillati</taxon>
        <taxon>Actinomycetota</taxon>
        <taxon>Actinomycetes</taxon>
        <taxon>Kitasatosporales</taxon>
        <taxon>Streptomycetaceae</taxon>
        <taxon>Streptomyces</taxon>
    </lineage>
</organism>
<feature type="transmembrane region" description="Helical" evidence="1">
    <location>
        <begin position="6"/>
        <end position="25"/>
    </location>
</feature>
<sequence length="427" mass="45984">MTALLISLAETVALLIILCLGWVVWDRSARSRWEAWVAVRATRRLRNAVVRLRPREGPGVPRPPEVQGVPVPPGVTTVAWTRVVRAVYLWCAATPAALAVHLVKLCWLVVVLLNVGTLAVGLQYMTVHPSSSELPDPPFCLRADRISGSSGPSTDADECLDAVNLLVRVWQNGPHWVREAVGPVIADPSADPLETAKTLSVVVLLLMLASVVRAAWPLLHHARGVDAPAAVGWRSSAARWQPVVALLAVCGSVGLAYERVSPYDLHTPRVSLKAAERAVWTAWRVRHGRVHRERRGELKKHAAQVVGALRAMEARQDREAVTGKVFEETAAMLLKIAARYAQGRTLALLDPEDLEGVTPAVSREWVRLVAFGTVVIGTVTGALAAGMPPEAATPLIGAVSLVAWGALYGGRLAGTDLVDVMRGQSRS</sequence>
<feature type="transmembrane region" description="Helical" evidence="1">
    <location>
        <begin position="105"/>
        <end position="125"/>
    </location>
</feature>
<evidence type="ECO:0000313" key="2">
    <source>
        <dbReference type="EMBL" id="UZK57870.1"/>
    </source>
</evidence>
<accession>A0ABY6PZS8</accession>
<feature type="transmembrane region" description="Helical" evidence="1">
    <location>
        <begin position="365"/>
        <end position="385"/>
    </location>
</feature>
<evidence type="ECO:0000256" key="1">
    <source>
        <dbReference type="SAM" id="Phobius"/>
    </source>
</evidence>
<gene>
    <name evidence="2" type="ORF">NEH16_30625</name>
</gene>
<keyword evidence="1" id="KW-0472">Membrane</keyword>
<proteinExistence type="predicted"/>
<dbReference type="Proteomes" id="UP001164963">
    <property type="component" value="Chromosome"/>
</dbReference>
<protein>
    <recommendedName>
        <fullName evidence="4">Integral membrane protein</fullName>
    </recommendedName>
</protein>
<name>A0ABY6PZS8_9ACTN</name>
<reference evidence="2" key="1">
    <citation type="journal article" date="2022" name="Front. Microbiol.">
        <title>Mirubactin C rescues the lethal effect of cell wall biosynthesis mutations in Bacillus subtilis.</title>
        <authorList>
            <person name="Kepplinger B."/>
            <person name="Wen X."/>
            <person name="Tyler A.R."/>
            <person name="Kim B.Y."/>
            <person name="Brown J."/>
            <person name="Banks P."/>
            <person name="Dashti Y."/>
            <person name="Mackenzie E.S."/>
            <person name="Wills C."/>
            <person name="Kawai Y."/>
            <person name="Waldron K.J."/>
            <person name="Allenby N.E.E."/>
            <person name="Wu L.J."/>
            <person name="Hall M.J."/>
            <person name="Errington J."/>
        </authorList>
    </citation>
    <scope>NUCLEOTIDE SEQUENCE</scope>
    <source>
        <strain evidence="2">MDA8-470</strain>
    </source>
</reference>
<dbReference type="RefSeq" id="WP_265546336.1">
    <property type="nucleotide sequence ID" value="NZ_CP098740.1"/>
</dbReference>
<dbReference type="EMBL" id="CP098740">
    <property type="protein sequence ID" value="UZK57870.1"/>
    <property type="molecule type" value="Genomic_DNA"/>
</dbReference>
<feature type="transmembrane region" description="Helical" evidence="1">
    <location>
        <begin position="391"/>
        <end position="413"/>
    </location>
</feature>
<keyword evidence="3" id="KW-1185">Reference proteome</keyword>
<evidence type="ECO:0008006" key="4">
    <source>
        <dbReference type="Google" id="ProtNLM"/>
    </source>
</evidence>
<evidence type="ECO:0000313" key="3">
    <source>
        <dbReference type="Proteomes" id="UP001164963"/>
    </source>
</evidence>
<feature type="transmembrane region" description="Helical" evidence="1">
    <location>
        <begin position="198"/>
        <end position="216"/>
    </location>
</feature>
<keyword evidence="1" id="KW-1133">Transmembrane helix</keyword>